<dbReference type="EMBL" id="JACRSZ010000009">
    <property type="protein sequence ID" value="MBC8573385.1"/>
    <property type="molecule type" value="Genomic_DNA"/>
</dbReference>
<protein>
    <submittedName>
        <fullName evidence="2">Stage III sporulation protein AD</fullName>
    </submittedName>
</protein>
<name>A0ABR7NB63_9FIRM</name>
<keyword evidence="1" id="KW-1133">Transmembrane helix</keyword>
<gene>
    <name evidence="2" type="ORF">H8716_09875</name>
</gene>
<accession>A0ABR7NB63</accession>
<keyword evidence="3" id="KW-1185">Reference proteome</keyword>
<comment type="caution">
    <text evidence="2">The sequence shown here is derived from an EMBL/GenBank/DDBJ whole genome shotgun (WGS) entry which is preliminary data.</text>
</comment>
<dbReference type="InterPro" id="IPR025664">
    <property type="entry name" value="Spore_III_AC/AD"/>
</dbReference>
<keyword evidence="1" id="KW-0472">Membrane</keyword>
<dbReference type="Proteomes" id="UP000657421">
    <property type="component" value="Unassembled WGS sequence"/>
</dbReference>
<reference evidence="2 3" key="1">
    <citation type="submission" date="2020-08" db="EMBL/GenBank/DDBJ databases">
        <title>Genome public.</title>
        <authorList>
            <person name="Liu C."/>
            <person name="Sun Q."/>
        </authorList>
    </citation>
    <scope>NUCLEOTIDE SEQUENCE [LARGE SCALE GENOMIC DNA]</scope>
    <source>
        <strain evidence="2 3">NSJ-46</strain>
    </source>
</reference>
<sequence>MNIIKTGILGLAAVICAMTVKEQKPQFAALVSLAAGILISYNAVFRLKTISQLFENLTEYTAIRSSWFLILMKIVGISYVSEFSSGICKDAGYHAIAGQIEVFGKVAILTVSTPVILALFQTVSEFLA</sequence>
<evidence type="ECO:0000313" key="3">
    <source>
        <dbReference type="Proteomes" id="UP000657421"/>
    </source>
</evidence>
<evidence type="ECO:0000313" key="2">
    <source>
        <dbReference type="EMBL" id="MBC8573385.1"/>
    </source>
</evidence>
<proteinExistence type="predicted"/>
<dbReference type="Pfam" id="PF06686">
    <property type="entry name" value="SpoIIIAC"/>
    <property type="match status" value="2"/>
</dbReference>
<organism evidence="2 3">
    <name type="scientific">Jingyaoa shaoxingensis</name>
    <dbReference type="NCBI Taxonomy" id="2763671"/>
    <lineage>
        <taxon>Bacteria</taxon>
        <taxon>Bacillati</taxon>
        <taxon>Bacillota</taxon>
        <taxon>Clostridia</taxon>
        <taxon>Lachnospirales</taxon>
        <taxon>Lachnospiraceae</taxon>
        <taxon>Jingyaoa</taxon>
    </lineage>
</organism>
<dbReference type="RefSeq" id="WP_249308557.1">
    <property type="nucleotide sequence ID" value="NZ_JACRSZ010000009.1"/>
</dbReference>
<evidence type="ECO:0000256" key="1">
    <source>
        <dbReference type="SAM" id="Phobius"/>
    </source>
</evidence>
<keyword evidence="1" id="KW-0812">Transmembrane</keyword>
<feature type="transmembrane region" description="Helical" evidence="1">
    <location>
        <begin position="27"/>
        <end position="45"/>
    </location>
</feature>